<evidence type="ECO:0000313" key="5">
    <source>
        <dbReference type="EMBL" id="KAK2080924.1"/>
    </source>
</evidence>
<dbReference type="AlphaFoldDB" id="A0AAD9MJ07"/>
<sequence>MATSLELLRASPSLTVVCLDGRGAKPGGATGAGQGYLWLSHRPVGTPAWRLAQRGRELWPHWLGGEGSDIGWRAAGSLLLATSEAERGELAHRALSLQEHGVAARTLSPAALQSLEPGLLAREGPADDPAALYVPADAQISGQAAATTLRAACEAAGAGRFRILETTAERLLEGDGAAPAVALADASVLAAGRGVVLAAGAWSSQLLGPAWRGALEPRRGLMLELPWPEGSAPLRHGCMELGYAAHYAPGGTASATPESLITFTATTSARGTLFLGSSREFCGFDCGTDRDRIADAILRRARAFLPRLPAGSWAEAAHRPDHALHLGLRPWSRRGQPHIGPVPGHPGVFLAAGHEGSGLLLAPATAELAADHVLERAPRDEALAHAFLPGV</sequence>
<keyword evidence="1" id="KW-0560">Oxidoreductase</keyword>
<protein>
    <recommendedName>
        <fullName evidence="2">FAD-dependent oxidoreductase domain-containing protein 1</fullName>
    </recommendedName>
</protein>
<comment type="caution">
    <text evidence="5">The sequence shown here is derived from an EMBL/GenBank/DDBJ whole genome shotgun (WGS) entry which is preliminary data.</text>
</comment>
<comment type="function">
    <text evidence="3">Required for the assembly of the mitochondrial membrane respiratory chain NADH dehydrogenase (Complex I). Involved in mid-late stages of complex I assembly.</text>
</comment>
<dbReference type="InterPro" id="IPR036188">
    <property type="entry name" value="FAD/NAD-bd_sf"/>
</dbReference>
<name>A0AAD9MJ07_PROWI</name>
<keyword evidence="6" id="KW-1185">Reference proteome</keyword>
<dbReference type="InterPro" id="IPR006076">
    <property type="entry name" value="FAD-dep_OxRdtase"/>
</dbReference>
<evidence type="ECO:0000256" key="3">
    <source>
        <dbReference type="ARBA" id="ARBA00046185"/>
    </source>
</evidence>
<dbReference type="Gene3D" id="3.50.50.60">
    <property type="entry name" value="FAD/NAD(P)-binding domain"/>
    <property type="match status" value="1"/>
</dbReference>
<dbReference type="PANTHER" id="PTHR13847">
    <property type="entry name" value="SARCOSINE DEHYDROGENASE-RELATED"/>
    <property type="match status" value="1"/>
</dbReference>
<evidence type="ECO:0000313" key="6">
    <source>
        <dbReference type="Proteomes" id="UP001255856"/>
    </source>
</evidence>
<dbReference type="SUPFAM" id="SSF51905">
    <property type="entry name" value="FAD/NAD(P)-binding domain"/>
    <property type="match status" value="1"/>
</dbReference>
<evidence type="ECO:0000256" key="2">
    <source>
        <dbReference type="ARBA" id="ARBA00039785"/>
    </source>
</evidence>
<dbReference type="Gene3D" id="3.30.9.10">
    <property type="entry name" value="D-Amino Acid Oxidase, subunit A, domain 2"/>
    <property type="match status" value="1"/>
</dbReference>
<dbReference type="EMBL" id="JASFZW010000001">
    <property type="protein sequence ID" value="KAK2080924.1"/>
    <property type="molecule type" value="Genomic_DNA"/>
</dbReference>
<reference evidence="5" key="1">
    <citation type="submission" date="2021-01" db="EMBL/GenBank/DDBJ databases">
        <authorList>
            <person name="Eckstrom K.M.E."/>
        </authorList>
    </citation>
    <scope>NUCLEOTIDE SEQUENCE</scope>
    <source>
        <strain evidence="5">UVCC 0001</strain>
    </source>
</reference>
<organism evidence="5 6">
    <name type="scientific">Prototheca wickerhamii</name>
    <dbReference type="NCBI Taxonomy" id="3111"/>
    <lineage>
        <taxon>Eukaryota</taxon>
        <taxon>Viridiplantae</taxon>
        <taxon>Chlorophyta</taxon>
        <taxon>core chlorophytes</taxon>
        <taxon>Trebouxiophyceae</taxon>
        <taxon>Chlorellales</taxon>
        <taxon>Chlorellaceae</taxon>
        <taxon>Prototheca</taxon>
    </lineage>
</organism>
<proteinExistence type="predicted"/>
<gene>
    <name evidence="5" type="ORF">QBZ16_000778</name>
</gene>
<dbReference type="GO" id="GO:0016491">
    <property type="term" value="F:oxidoreductase activity"/>
    <property type="evidence" value="ECO:0007669"/>
    <property type="project" value="UniProtKB-KW"/>
</dbReference>
<dbReference type="Pfam" id="PF01266">
    <property type="entry name" value="DAO"/>
    <property type="match status" value="1"/>
</dbReference>
<dbReference type="GO" id="GO:0005737">
    <property type="term" value="C:cytoplasm"/>
    <property type="evidence" value="ECO:0007669"/>
    <property type="project" value="TreeGrafter"/>
</dbReference>
<accession>A0AAD9MJ07</accession>
<dbReference type="PANTHER" id="PTHR13847:SF287">
    <property type="entry name" value="FAD-DEPENDENT OXIDOREDUCTASE DOMAIN-CONTAINING PROTEIN 1"/>
    <property type="match status" value="1"/>
</dbReference>
<feature type="domain" description="FAD dependent oxidoreductase" evidence="4">
    <location>
        <begin position="2"/>
        <end position="371"/>
    </location>
</feature>
<evidence type="ECO:0000259" key="4">
    <source>
        <dbReference type="Pfam" id="PF01266"/>
    </source>
</evidence>
<dbReference type="Proteomes" id="UP001255856">
    <property type="component" value="Unassembled WGS sequence"/>
</dbReference>
<evidence type="ECO:0000256" key="1">
    <source>
        <dbReference type="ARBA" id="ARBA00023002"/>
    </source>
</evidence>